<dbReference type="SUPFAM" id="SSF68906">
    <property type="entry name" value="SAP domain"/>
    <property type="match status" value="1"/>
</dbReference>
<dbReference type="PANTHER" id="PTHR46551">
    <property type="entry name" value="SAP DOMAIN-CONTAINING RIBONUCLEOPROTEIN"/>
    <property type="match status" value="1"/>
</dbReference>
<comment type="caution">
    <text evidence="4">The sequence shown here is derived from an EMBL/GenBank/DDBJ whole genome shotgun (WGS) entry which is preliminary data.</text>
</comment>
<organism evidence="4 5">
    <name type="scientific">Pocillopora damicornis</name>
    <name type="common">Cauliflower coral</name>
    <name type="synonym">Millepora damicornis</name>
    <dbReference type="NCBI Taxonomy" id="46731"/>
    <lineage>
        <taxon>Eukaryota</taxon>
        <taxon>Metazoa</taxon>
        <taxon>Cnidaria</taxon>
        <taxon>Anthozoa</taxon>
        <taxon>Hexacorallia</taxon>
        <taxon>Scleractinia</taxon>
        <taxon>Astrocoeniina</taxon>
        <taxon>Pocilloporidae</taxon>
        <taxon>Pocillopora</taxon>
    </lineage>
</organism>
<evidence type="ECO:0000313" key="5">
    <source>
        <dbReference type="Proteomes" id="UP000275408"/>
    </source>
</evidence>
<dbReference type="PANTHER" id="PTHR46551:SF1">
    <property type="entry name" value="SAP DOMAIN-CONTAINING RIBONUCLEOPROTEIN"/>
    <property type="match status" value="1"/>
</dbReference>
<evidence type="ECO:0000259" key="3">
    <source>
        <dbReference type="PROSITE" id="PS50800"/>
    </source>
</evidence>
<reference evidence="4 5" key="1">
    <citation type="journal article" date="2018" name="Sci. Rep.">
        <title>Comparative analysis of the Pocillopora damicornis genome highlights role of immune system in coral evolution.</title>
        <authorList>
            <person name="Cunning R."/>
            <person name="Bay R.A."/>
            <person name="Gillette P."/>
            <person name="Baker A.C."/>
            <person name="Traylor-Knowles N."/>
        </authorList>
    </citation>
    <scope>NUCLEOTIDE SEQUENCE [LARGE SCALE GENOMIC DNA]</scope>
    <source>
        <strain evidence="4">RSMAS</strain>
        <tissue evidence="4">Whole animal</tissue>
    </source>
</reference>
<dbReference type="SMART" id="SM00513">
    <property type="entry name" value="SAP"/>
    <property type="match status" value="1"/>
</dbReference>
<feature type="domain" description="SAP" evidence="3">
    <location>
        <begin position="14"/>
        <end position="48"/>
    </location>
</feature>
<gene>
    <name evidence="4" type="ORF">pdam_00004863</name>
</gene>
<dbReference type="EMBL" id="RCHS01003371">
    <property type="protein sequence ID" value="RMX42371.1"/>
    <property type="molecule type" value="Genomic_DNA"/>
</dbReference>
<name>A0A3M6TM46_POCDA</name>
<dbReference type="AlphaFoldDB" id="A0A3M6TM46"/>
<sequence>QKGKMADGEAVINLKKLKVAELKKELADRGLSTKGNKSDLQERLEKCLADQDNWEEVGEELNFFGLSYHGVFSIQQSTPVHHPHNSTVV</sequence>
<evidence type="ECO:0000256" key="2">
    <source>
        <dbReference type="ARBA" id="ARBA00046328"/>
    </source>
</evidence>
<keyword evidence="5" id="KW-1185">Reference proteome</keyword>
<accession>A0A3M6TM46</accession>
<protein>
    <recommendedName>
        <fullName evidence="3">SAP domain-containing protein</fullName>
    </recommendedName>
</protein>
<dbReference type="InterPro" id="IPR003034">
    <property type="entry name" value="SAP_dom"/>
</dbReference>
<dbReference type="InterPro" id="IPR036361">
    <property type="entry name" value="SAP_dom_sf"/>
</dbReference>
<dbReference type="PROSITE" id="PS50800">
    <property type="entry name" value="SAP"/>
    <property type="match status" value="1"/>
</dbReference>
<comment type="similarity">
    <text evidence="2">Belongs to the SAP domain-containing ribonucleoprotein family.</text>
</comment>
<dbReference type="STRING" id="46731.A0A3M6TM46"/>
<dbReference type="Gene3D" id="1.10.720.30">
    <property type="entry name" value="SAP domain"/>
    <property type="match status" value="1"/>
</dbReference>
<evidence type="ECO:0000313" key="4">
    <source>
        <dbReference type="EMBL" id="RMX42371.1"/>
    </source>
</evidence>
<dbReference type="Proteomes" id="UP000275408">
    <property type="component" value="Unassembled WGS sequence"/>
</dbReference>
<keyword evidence="1" id="KW-0597">Phosphoprotein</keyword>
<proteinExistence type="inferred from homology"/>
<dbReference type="GO" id="GO:0005634">
    <property type="term" value="C:nucleus"/>
    <property type="evidence" value="ECO:0007669"/>
    <property type="project" value="TreeGrafter"/>
</dbReference>
<dbReference type="InterPro" id="IPR052240">
    <property type="entry name" value="SAP_domain_ribonucleoprotein"/>
</dbReference>
<evidence type="ECO:0000256" key="1">
    <source>
        <dbReference type="ARBA" id="ARBA00022553"/>
    </source>
</evidence>
<dbReference type="GO" id="GO:0016973">
    <property type="term" value="P:poly(A)+ mRNA export from nucleus"/>
    <property type="evidence" value="ECO:0007669"/>
    <property type="project" value="TreeGrafter"/>
</dbReference>
<dbReference type="Pfam" id="PF02037">
    <property type="entry name" value="SAP"/>
    <property type="match status" value="1"/>
</dbReference>
<feature type="non-terminal residue" evidence="4">
    <location>
        <position position="1"/>
    </location>
</feature>